<dbReference type="RefSeq" id="WP_278013023.1">
    <property type="nucleotide sequence ID" value="NZ_CP121208.1"/>
</dbReference>
<evidence type="ECO:0000313" key="2">
    <source>
        <dbReference type="EMBL" id="WFM83628.1"/>
    </source>
</evidence>
<sequence>MNKGIGIVGALALVSACGVAGTAGQGGGEKSQVEALVNTVARARIIPLLNEEEALNSTPSLSSYIDEGTFKENFAEAMKSVAQSPSPAQGEGKQAGPDSAKKRAESKSNQVAGGSAAAPNPYGKMSPYKVDANLSNVVNAKDFEGLTTDQKRLLEKNNFVIGGNYGREEFFDIYESNRYTMLPNFVTVDSMMHSYHLFFQQLQKSVEKTQLTNKLATMSKELLAESQAQLTSLAGTEWEKAATRNVAFFAVAAKLLSPDTQVPQKVSNMVASELQLIQSASGSAKSPLLGKDTDYSQYQVRGYYEKTPQLQAYFKAMMWYGNMHFTQKDEELDRSALLATLAISNKALKEWETIYTTTAFFAGESDDSGYYEYLPMIHTAYGKNASVKDLPKNDAAWKKFHELTAKVTPPRIATGTLGVVDKENTGYEEQLGFRVMGQRFTLDQRVFSELLSPRVKANPAGEDRVLPDALDVPNVLGSTQAQTILKQQGATEYAKYNDNVEKLRKEIANDPNGMWTGSLSAQWLYTLNPLLASKGEGYPSFMTSSAWDKKTLQSYLSSYTELKHDTVLYAKQVMAEMGGGPIPEKDDRGYVEPEPELYTRLAKLAKATSEGLERYGLISDENKKSLGILAQLSTKLADISVKELSGEKLSNEDYELIRTFGGQLEHFWVIGNKDGINGEPIQSLQYPASLVTDIATSNSGEVLHIGTGAVNEIFVVFPIDGELHIASGGVSSFYEFTQGGSRRMTDTEWQEKVRSWDDQPTAPAWLSDIQAKRDAS</sequence>
<dbReference type="Proteomes" id="UP001215216">
    <property type="component" value="Chromosome"/>
</dbReference>
<evidence type="ECO:0000313" key="3">
    <source>
        <dbReference type="Proteomes" id="UP001215216"/>
    </source>
</evidence>
<proteinExistence type="predicted"/>
<name>A0ABY8FYW1_9ACTO</name>
<gene>
    <name evidence="2" type="ORF">P7079_01210</name>
</gene>
<protein>
    <submittedName>
        <fullName evidence="2">DUF3160 domain-containing protein</fullName>
    </submittedName>
</protein>
<dbReference type="PROSITE" id="PS51257">
    <property type="entry name" value="PROKAR_LIPOPROTEIN"/>
    <property type="match status" value="1"/>
</dbReference>
<dbReference type="InterPro" id="IPR022601">
    <property type="entry name" value="DUF3160"/>
</dbReference>
<dbReference type="Pfam" id="PF11369">
    <property type="entry name" value="DUF3160"/>
    <property type="match status" value="1"/>
</dbReference>
<dbReference type="EMBL" id="CP121208">
    <property type="protein sequence ID" value="WFM83628.1"/>
    <property type="molecule type" value="Genomic_DNA"/>
</dbReference>
<evidence type="ECO:0000256" key="1">
    <source>
        <dbReference type="SAM" id="MobiDB-lite"/>
    </source>
</evidence>
<feature type="region of interest" description="Disordered" evidence="1">
    <location>
        <begin position="79"/>
        <end position="122"/>
    </location>
</feature>
<accession>A0ABY8FYW1</accession>
<reference evidence="2 3" key="1">
    <citation type="submission" date="2023-03" db="EMBL/GenBank/DDBJ databases">
        <title>Complete genome of Arcanobacterium canis strain DSM 25104 isolated in 2010 from a canine otitis externa in Germany.</title>
        <authorList>
            <person name="Borowiak M."/>
            <person name="Kreitlow A."/>
            <person name="Malorny B."/>
            <person name="Laemmler C."/>
            <person name="Prenger-Berninghoff E."/>
            <person name="Ploetz M."/>
            <person name="Abdulmawjood A."/>
        </authorList>
    </citation>
    <scope>NUCLEOTIDE SEQUENCE [LARGE SCALE GENOMIC DNA]</scope>
    <source>
        <strain evidence="2 3">DSM 25104</strain>
    </source>
</reference>
<dbReference type="SMART" id="SM01325">
    <property type="entry name" value="DUF3160"/>
    <property type="match status" value="1"/>
</dbReference>
<keyword evidence="3" id="KW-1185">Reference proteome</keyword>
<organism evidence="2 3">
    <name type="scientific">Arcanobacterium canis</name>
    <dbReference type="NCBI Taxonomy" id="999183"/>
    <lineage>
        <taxon>Bacteria</taxon>
        <taxon>Bacillati</taxon>
        <taxon>Actinomycetota</taxon>
        <taxon>Actinomycetes</taxon>
        <taxon>Actinomycetales</taxon>
        <taxon>Actinomycetaceae</taxon>
        <taxon>Arcanobacterium</taxon>
    </lineage>
</organism>